<evidence type="ECO:0000313" key="4">
    <source>
        <dbReference type="Proteomes" id="UP001205965"/>
    </source>
</evidence>
<organism evidence="3 4">
    <name type="scientific">Corynebacterium lemuris</name>
    <dbReference type="NCBI Taxonomy" id="1859292"/>
    <lineage>
        <taxon>Bacteria</taxon>
        <taxon>Bacillati</taxon>
        <taxon>Actinomycetota</taxon>
        <taxon>Actinomycetes</taxon>
        <taxon>Mycobacteriales</taxon>
        <taxon>Corynebacteriaceae</taxon>
        <taxon>Corynebacterium</taxon>
    </lineage>
</organism>
<evidence type="ECO:0000256" key="2">
    <source>
        <dbReference type="SAM" id="SignalP"/>
    </source>
</evidence>
<name>A0ABT2G0L3_9CORY</name>
<feature type="chain" id="PRO_5045681311" evidence="2">
    <location>
        <begin position="23"/>
        <end position="169"/>
    </location>
</feature>
<comment type="caution">
    <text evidence="3">The sequence shown here is derived from an EMBL/GenBank/DDBJ whole genome shotgun (WGS) entry which is preliminary data.</text>
</comment>
<dbReference type="RefSeq" id="WP_259428598.1">
    <property type="nucleotide sequence ID" value="NZ_JANWTC010000011.1"/>
</dbReference>
<protein>
    <submittedName>
        <fullName evidence="3">DUF732 domain-containing protein</fullName>
    </submittedName>
</protein>
<gene>
    <name evidence="3" type="ORF">NYP18_12790</name>
</gene>
<dbReference type="EMBL" id="JANWTC010000011">
    <property type="protein sequence ID" value="MCS5480530.1"/>
    <property type="molecule type" value="Genomic_DNA"/>
</dbReference>
<sequence length="169" mass="17360">MPTPARTGLIIAVLTGAFTLTACGGATVENDPTTATSVAPLERAPKNDVSEESPETGEPGRRPPAGRPAEPQPQDQGAREIDEIPEQQTPRSPEDVTFLGDLTDEGIDVEGVEDQLIGTASTVCGGGGNVLTEATPPAVAGQLVEQGRTDLPVGEVTALIESTAKNAYC</sequence>
<proteinExistence type="predicted"/>
<dbReference type="PROSITE" id="PS51257">
    <property type="entry name" value="PROKAR_LIPOPROTEIN"/>
    <property type="match status" value="1"/>
</dbReference>
<feature type="region of interest" description="Disordered" evidence="1">
    <location>
        <begin position="27"/>
        <end position="99"/>
    </location>
</feature>
<evidence type="ECO:0000256" key="1">
    <source>
        <dbReference type="SAM" id="MobiDB-lite"/>
    </source>
</evidence>
<keyword evidence="4" id="KW-1185">Reference proteome</keyword>
<feature type="signal peptide" evidence="2">
    <location>
        <begin position="1"/>
        <end position="22"/>
    </location>
</feature>
<dbReference type="Proteomes" id="UP001205965">
    <property type="component" value="Unassembled WGS sequence"/>
</dbReference>
<evidence type="ECO:0000313" key="3">
    <source>
        <dbReference type="EMBL" id="MCS5480530.1"/>
    </source>
</evidence>
<reference evidence="3 4" key="1">
    <citation type="submission" date="2022-08" db="EMBL/GenBank/DDBJ databases">
        <title>YIM 101645 draft genome.</title>
        <authorList>
            <person name="Chen X."/>
        </authorList>
    </citation>
    <scope>NUCLEOTIDE SEQUENCE [LARGE SCALE GENOMIC DNA]</scope>
    <source>
        <strain evidence="3 4">YIM 101645</strain>
    </source>
</reference>
<keyword evidence="2" id="KW-0732">Signal</keyword>
<accession>A0ABT2G0L3</accession>